<name>A0A5C3NWP3_9APHY</name>
<sequence length="172" mass="19537">MTHVARKYERCRQRKLYRAARTVECNGNFPSASRISSSRAPPKATVHDRVPNTHQRQRRASGAAQGWLQRGHRPPGGAEGGRHTRQGCDLRRAGIRMSHGLRSVRKSSAEICHIPVNSLTEAIPVRFLDRVWCQQYYTASAIPRLACSFFPVIAWTPAVTSEWKLRKWPPEN</sequence>
<accession>A0A5C3NWP3</accession>
<dbReference type="Proteomes" id="UP000308197">
    <property type="component" value="Unassembled WGS sequence"/>
</dbReference>
<dbReference type="InParanoid" id="A0A5C3NWP3"/>
<keyword evidence="3" id="KW-1185">Reference proteome</keyword>
<reference evidence="2 3" key="1">
    <citation type="journal article" date="2019" name="Nat. Ecol. Evol.">
        <title>Megaphylogeny resolves global patterns of mushroom evolution.</title>
        <authorList>
            <person name="Varga T."/>
            <person name="Krizsan K."/>
            <person name="Foldi C."/>
            <person name="Dima B."/>
            <person name="Sanchez-Garcia M."/>
            <person name="Sanchez-Ramirez S."/>
            <person name="Szollosi G.J."/>
            <person name="Szarkandi J.G."/>
            <person name="Papp V."/>
            <person name="Albert L."/>
            <person name="Andreopoulos W."/>
            <person name="Angelini C."/>
            <person name="Antonin V."/>
            <person name="Barry K.W."/>
            <person name="Bougher N.L."/>
            <person name="Buchanan P."/>
            <person name="Buyck B."/>
            <person name="Bense V."/>
            <person name="Catcheside P."/>
            <person name="Chovatia M."/>
            <person name="Cooper J."/>
            <person name="Damon W."/>
            <person name="Desjardin D."/>
            <person name="Finy P."/>
            <person name="Geml J."/>
            <person name="Haridas S."/>
            <person name="Hughes K."/>
            <person name="Justo A."/>
            <person name="Karasinski D."/>
            <person name="Kautmanova I."/>
            <person name="Kiss B."/>
            <person name="Kocsube S."/>
            <person name="Kotiranta H."/>
            <person name="LaButti K.M."/>
            <person name="Lechner B.E."/>
            <person name="Liimatainen K."/>
            <person name="Lipzen A."/>
            <person name="Lukacs Z."/>
            <person name="Mihaltcheva S."/>
            <person name="Morgado L.N."/>
            <person name="Niskanen T."/>
            <person name="Noordeloos M.E."/>
            <person name="Ohm R.A."/>
            <person name="Ortiz-Santana B."/>
            <person name="Ovrebo C."/>
            <person name="Racz N."/>
            <person name="Riley R."/>
            <person name="Savchenko A."/>
            <person name="Shiryaev A."/>
            <person name="Soop K."/>
            <person name="Spirin V."/>
            <person name="Szebenyi C."/>
            <person name="Tomsovsky M."/>
            <person name="Tulloss R.E."/>
            <person name="Uehling J."/>
            <person name="Grigoriev I.V."/>
            <person name="Vagvolgyi C."/>
            <person name="Papp T."/>
            <person name="Martin F.M."/>
            <person name="Miettinen O."/>
            <person name="Hibbett D.S."/>
            <person name="Nagy L.G."/>
        </authorList>
    </citation>
    <scope>NUCLEOTIDE SEQUENCE [LARGE SCALE GENOMIC DNA]</scope>
    <source>
        <strain evidence="2 3">HHB13444</strain>
    </source>
</reference>
<evidence type="ECO:0000313" key="3">
    <source>
        <dbReference type="Proteomes" id="UP000308197"/>
    </source>
</evidence>
<feature type="compositionally biased region" description="Low complexity" evidence="1">
    <location>
        <begin position="30"/>
        <end position="42"/>
    </location>
</feature>
<proteinExistence type="predicted"/>
<feature type="region of interest" description="Disordered" evidence="1">
    <location>
        <begin position="28"/>
        <end position="87"/>
    </location>
</feature>
<dbReference type="EMBL" id="ML211569">
    <property type="protein sequence ID" value="TFK81711.1"/>
    <property type="molecule type" value="Genomic_DNA"/>
</dbReference>
<organism evidence="2 3">
    <name type="scientific">Polyporus arcularius HHB13444</name>
    <dbReference type="NCBI Taxonomy" id="1314778"/>
    <lineage>
        <taxon>Eukaryota</taxon>
        <taxon>Fungi</taxon>
        <taxon>Dikarya</taxon>
        <taxon>Basidiomycota</taxon>
        <taxon>Agaricomycotina</taxon>
        <taxon>Agaricomycetes</taxon>
        <taxon>Polyporales</taxon>
        <taxon>Polyporaceae</taxon>
        <taxon>Polyporus</taxon>
    </lineage>
</organism>
<evidence type="ECO:0000313" key="2">
    <source>
        <dbReference type="EMBL" id="TFK81711.1"/>
    </source>
</evidence>
<gene>
    <name evidence="2" type="ORF">K466DRAFT_328679</name>
</gene>
<protein>
    <submittedName>
        <fullName evidence="2">Uncharacterized protein</fullName>
    </submittedName>
</protein>
<dbReference type="AlphaFoldDB" id="A0A5C3NWP3"/>
<evidence type="ECO:0000256" key="1">
    <source>
        <dbReference type="SAM" id="MobiDB-lite"/>
    </source>
</evidence>